<dbReference type="RefSeq" id="XP_038750249.1">
    <property type="nucleotide sequence ID" value="XM_038884549.1"/>
</dbReference>
<dbReference type="InterPro" id="IPR029062">
    <property type="entry name" value="Class_I_gatase-like"/>
</dbReference>
<organism evidence="1 2">
    <name type="scientific">Colletotrichum karsti</name>
    <dbReference type="NCBI Taxonomy" id="1095194"/>
    <lineage>
        <taxon>Eukaryota</taxon>
        <taxon>Fungi</taxon>
        <taxon>Dikarya</taxon>
        <taxon>Ascomycota</taxon>
        <taxon>Pezizomycotina</taxon>
        <taxon>Sordariomycetes</taxon>
        <taxon>Hypocreomycetidae</taxon>
        <taxon>Glomerellales</taxon>
        <taxon>Glomerellaceae</taxon>
        <taxon>Colletotrichum</taxon>
        <taxon>Colletotrichum boninense species complex</taxon>
    </lineage>
</organism>
<reference evidence="1" key="2">
    <citation type="submission" date="2020-11" db="EMBL/GenBank/DDBJ databases">
        <title>Whole genome sequencing of Colletotrichum sp.</title>
        <authorList>
            <person name="Li H."/>
        </authorList>
    </citation>
    <scope>NUCLEOTIDE SEQUENCE</scope>
    <source>
        <strain evidence="1">CkLH20</strain>
    </source>
</reference>
<gene>
    <name evidence="1" type="ORF">CkaCkLH20_01830</name>
</gene>
<dbReference type="PANTHER" id="PTHR42695">
    <property type="entry name" value="GLUTAMINE AMIDOTRANSFERASE YLR126C-RELATED"/>
    <property type="match status" value="1"/>
</dbReference>
<dbReference type="InterPro" id="IPR044992">
    <property type="entry name" value="ChyE-like"/>
</dbReference>
<protein>
    <recommendedName>
        <fullName evidence="3">Glutamine amidotransferase-like protein</fullName>
    </recommendedName>
</protein>
<dbReference type="GO" id="GO:0005634">
    <property type="term" value="C:nucleus"/>
    <property type="evidence" value="ECO:0007669"/>
    <property type="project" value="TreeGrafter"/>
</dbReference>
<evidence type="ECO:0000313" key="1">
    <source>
        <dbReference type="EMBL" id="KAF9880788.1"/>
    </source>
</evidence>
<keyword evidence="2" id="KW-1185">Reference proteome</keyword>
<name>A0A9P6IDD8_9PEZI</name>
<dbReference type="SUPFAM" id="SSF52317">
    <property type="entry name" value="Class I glutamine amidotransferase-like"/>
    <property type="match status" value="1"/>
</dbReference>
<dbReference type="GO" id="GO:0005829">
    <property type="term" value="C:cytosol"/>
    <property type="evidence" value="ECO:0007669"/>
    <property type="project" value="TreeGrafter"/>
</dbReference>
<dbReference type="Proteomes" id="UP000781932">
    <property type="component" value="Unassembled WGS sequence"/>
</dbReference>
<sequence>MVQPTTPATNGHIPTPHIAILDTDTTVPAIQETHGKYYSAAYIKHLTNAATRANIPLPKITTWDVLAGSYPDPSGVTSILITGSIAAAYDTDPWVLALAAFIKDVYANHPHVRIFGTCFGHQLIGQVLLGPHGAVVEKDPKGYEFGVQTISLHPKLVRDFPCLEKLAKVDGKDERGLRLQMCHGDHVALPKPSGKLPGEWVNIGGSEHCVVQGLYEPERVLTIQPHFEGDQVMMEETIKYFYTPEKGFSPEFLQKAFDGTRKEDDAAVAAEWVLRFLIGMS</sequence>
<dbReference type="Gene3D" id="3.40.50.880">
    <property type="match status" value="1"/>
</dbReference>
<evidence type="ECO:0000313" key="2">
    <source>
        <dbReference type="Proteomes" id="UP000781932"/>
    </source>
</evidence>
<reference evidence="1" key="1">
    <citation type="submission" date="2020-03" db="EMBL/GenBank/DDBJ databases">
        <authorList>
            <person name="He L."/>
        </authorList>
    </citation>
    <scope>NUCLEOTIDE SEQUENCE</scope>
    <source>
        <strain evidence="1">CkLH20</strain>
    </source>
</reference>
<accession>A0A9P6IDD8</accession>
<dbReference type="PANTHER" id="PTHR42695:SF6">
    <property type="entry name" value="GLUTAMINE AMIDOTRANSFERASE DOMAIN-CONTAINING PROTEIN"/>
    <property type="match status" value="1"/>
</dbReference>
<comment type="caution">
    <text evidence="1">The sequence shown here is derived from an EMBL/GenBank/DDBJ whole genome shotgun (WGS) entry which is preliminary data.</text>
</comment>
<evidence type="ECO:0008006" key="3">
    <source>
        <dbReference type="Google" id="ProtNLM"/>
    </source>
</evidence>
<dbReference type="EMBL" id="JAATWM020000004">
    <property type="protein sequence ID" value="KAF9880788.1"/>
    <property type="molecule type" value="Genomic_DNA"/>
</dbReference>
<dbReference type="CDD" id="cd01741">
    <property type="entry name" value="GATase1_1"/>
    <property type="match status" value="1"/>
</dbReference>
<dbReference type="OrthoDB" id="1669814at2759"/>
<dbReference type="AlphaFoldDB" id="A0A9P6IDD8"/>
<proteinExistence type="predicted"/>
<dbReference type="GeneID" id="62157623"/>